<accession>A0A142EIA6</accession>
<feature type="transmembrane region" description="Helical" evidence="1">
    <location>
        <begin position="43"/>
        <end position="62"/>
    </location>
</feature>
<proteinExistence type="predicted"/>
<dbReference type="PATRIC" id="fig|1727163.4.peg.113"/>
<dbReference type="OrthoDB" id="1446008at2"/>
<feature type="signal peptide" evidence="2">
    <location>
        <begin position="1"/>
        <end position="19"/>
    </location>
</feature>
<evidence type="ECO:0000313" key="4">
    <source>
        <dbReference type="Proteomes" id="UP000073816"/>
    </source>
</evidence>
<organism evidence="3 4">
    <name type="scientific">Algoriphagus sanaruensis</name>
    <dbReference type="NCBI Taxonomy" id="1727163"/>
    <lineage>
        <taxon>Bacteria</taxon>
        <taxon>Pseudomonadati</taxon>
        <taxon>Bacteroidota</taxon>
        <taxon>Cytophagia</taxon>
        <taxon>Cytophagales</taxon>
        <taxon>Cyclobacteriaceae</taxon>
        <taxon>Algoriphagus</taxon>
    </lineage>
</organism>
<dbReference type="STRING" id="1727163.AO498_00555"/>
<gene>
    <name evidence="3" type="ORF">AO498_00555</name>
</gene>
<evidence type="ECO:0000313" key="3">
    <source>
        <dbReference type="EMBL" id="AMQ54861.1"/>
    </source>
</evidence>
<keyword evidence="1" id="KW-0472">Membrane</keyword>
<dbReference type="EMBL" id="CP012836">
    <property type="protein sequence ID" value="AMQ54861.1"/>
    <property type="molecule type" value="Genomic_DNA"/>
</dbReference>
<keyword evidence="4" id="KW-1185">Reference proteome</keyword>
<keyword evidence="1" id="KW-0812">Transmembrane</keyword>
<dbReference type="KEGG" id="alm:AO498_00555"/>
<feature type="chain" id="PRO_5007494620" evidence="2">
    <location>
        <begin position="20"/>
        <end position="135"/>
    </location>
</feature>
<dbReference type="RefSeq" id="WP_067542242.1">
    <property type="nucleotide sequence ID" value="NZ_CP012836.1"/>
</dbReference>
<evidence type="ECO:0000256" key="2">
    <source>
        <dbReference type="SAM" id="SignalP"/>
    </source>
</evidence>
<dbReference type="AlphaFoldDB" id="A0A142EIA6"/>
<reference evidence="3 4" key="2">
    <citation type="journal article" date="2016" name="Genome Announc.">
        <title>Complete Genome Sequence of Algoriphagus sp. Strain M8-2, Isolated from a Brackish Lake.</title>
        <authorList>
            <person name="Muraguchi Y."/>
            <person name="Kushimoto K."/>
            <person name="Ohtsubo Y."/>
            <person name="Suzuki T."/>
            <person name="Dohra H."/>
            <person name="Kimbara K."/>
            <person name="Shintani M."/>
        </authorList>
    </citation>
    <scope>NUCLEOTIDE SEQUENCE [LARGE SCALE GENOMIC DNA]</scope>
    <source>
        <strain evidence="3 4">M8-2</strain>
    </source>
</reference>
<evidence type="ECO:0000256" key="1">
    <source>
        <dbReference type="SAM" id="Phobius"/>
    </source>
</evidence>
<feature type="transmembrane region" description="Helical" evidence="1">
    <location>
        <begin position="74"/>
        <end position="95"/>
    </location>
</feature>
<sequence length="135" mass="15230">MKQAICIFLFLALPFLGHAQYQAEPTMLQKDLAMKSERQFKTGKIFMLGGTGLIVLNSVIPYRYNYNTGRSNEGLRSTFGTLGSIMLFTSIPFFLESGSNGRMAAKLYLDNQALHSPVHREQFPALRLQIPIRAR</sequence>
<keyword evidence="1" id="KW-1133">Transmembrane helix</keyword>
<dbReference type="Proteomes" id="UP000073816">
    <property type="component" value="Chromosome"/>
</dbReference>
<protein>
    <submittedName>
        <fullName evidence="3">Uncharacterized protein</fullName>
    </submittedName>
</protein>
<keyword evidence="2" id="KW-0732">Signal</keyword>
<name>A0A142EIA6_9BACT</name>
<reference evidence="4" key="1">
    <citation type="submission" date="2015-09" db="EMBL/GenBank/DDBJ databases">
        <title>Complete sequence of Algoriphagus sp. M8-2.</title>
        <authorList>
            <person name="Shintani M."/>
        </authorList>
    </citation>
    <scope>NUCLEOTIDE SEQUENCE [LARGE SCALE GENOMIC DNA]</scope>
    <source>
        <strain evidence="4">M8-2</strain>
    </source>
</reference>